<comment type="caution">
    <text evidence="1">The sequence shown here is derived from an EMBL/GenBank/DDBJ whole genome shotgun (WGS) entry which is preliminary data.</text>
</comment>
<keyword evidence="2" id="KW-1185">Reference proteome</keyword>
<gene>
    <name evidence="1" type="ORF">RRG08_036242</name>
</gene>
<organism evidence="1 2">
    <name type="scientific">Elysia crispata</name>
    <name type="common">lettuce slug</name>
    <dbReference type="NCBI Taxonomy" id="231223"/>
    <lineage>
        <taxon>Eukaryota</taxon>
        <taxon>Metazoa</taxon>
        <taxon>Spiralia</taxon>
        <taxon>Lophotrochozoa</taxon>
        <taxon>Mollusca</taxon>
        <taxon>Gastropoda</taxon>
        <taxon>Heterobranchia</taxon>
        <taxon>Euthyneura</taxon>
        <taxon>Panpulmonata</taxon>
        <taxon>Sacoglossa</taxon>
        <taxon>Placobranchoidea</taxon>
        <taxon>Plakobranchidae</taxon>
        <taxon>Elysia</taxon>
    </lineage>
</organism>
<dbReference type="Proteomes" id="UP001283361">
    <property type="component" value="Unassembled WGS sequence"/>
</dbReference>
<dbReference type="AlphaFoldDB" id="A0AAE1CEW9"/>
<dbReference type="EMBL" id="JAWDGP010008094">
    <property type="protein sequence ID" value="KAK3691440.1"/>
    <property type="molecule type" value="Genomic_DNA"/>
</dbReference>
<reference evidence="1" key="1">
    <citation type="journal article" date="2023" name="G3 (Bethesda)">
        <title>A reference genome for the long-term kleptoplast-retaining sea slug Elysia crispata morphotype clarki.</title>
        <authorList>
            <person name="Eastman K.E."/>
            <person name="Pendleton A.L."/>
            <person name="Shaikh M.A."/>
            <person name="Suttiyut T."/>
            <person name="Ogas R."/>
            <person name="Tomko P."/>
            <person name="Gavelis G."/>
            <person name="Widhalm J.R."/>
            <person name="Wisecaver J.H."/>
        </authorList>
    </citation>
    <scope>NUCLEOTIDE SEQUENCE</scope>
    <source>
        <strain evidence="1">ECLA1</strain>
    </source>
</reference>
<protein>
    <submittedName>
        <fullName evidence="1">Uncharacterized protein</fullName>
    </submittedName>
</protein>
<evidence type="ECO:0000313" key="2">
    <source>
        <dbReference type="Proteomes" id="UP001283361"/>
    </source>
</evidence>
<proteinExistence type="predicted"/>
<sequence>MLFVSLRPRFCVGTANPMEMMLHIRAGVIPSVSGPLDRHLDRAETSYQQTDRVKVAALFLIVLAESWRCLCNTFSLSLGLSDVFLPGEEHMSVWSRDSLRVEHVKYLMANTQKHSDGKK</sequence>
<accession>A0AAE1CEW9</accession>
<name>A0AAE1CEW9_9GAST</name>
<evidence type="ECO:0000313" key="1">
    <source>
        <dbReference type="EMBL" id="KAK3691440.1"/>
    </source>
</evidence>